<proteinExistence type="predicted"/>
<feature type="compositionally biased region" description="Low complexity" evidence="1">
    <location>
        <begin position="271"/>
        <end position="283"/>
    </location>
</feature>
<keyword evidence="2" id="KW-0472">Membrane</keyword>
<dbReference type="Proteomes" id="UP000642673">
    <property type="component" value="Unassembled WGS sequence"/>
</dbReference>
<protein>
    <recommendedName>
        <fullName evidence="5">DUF2637 domain-containing protein</fullName>
    </recommendedName>
</protein>
<comment type="caution">
    <text evidence="3">The sequence shown here is derived from an EMBL/GenBank/DDBJ whole genome shotgun (WGS) entry which is preliminary data.</text>
</comment>
<evidence type="ECO:0000313" key="4">
    <source>
        <dbReference type="Proteomes" id="UP000642673"/>
    </source>
</evidence>
<evidence type="ECO:0000256" key="1">
    <source>
        <dbReference type="SAM" id="MobiDB-lite"/>
    </source>
</evidence>
<feature type="transmembrane region" description="Helical" evidence="2">
    <location>
        <begin position="101"/>
        <end position="129"/>
    </location>
</feature>
<reference evidence="4" key="1">
    <citation type="journal article" date="2019" name="Int. J. Syst. Evol. Microbiol.">
        <title>The Global Catalogue of Microorganisms (GCM) 10K type strain sequencing project: providing services to taxonomists for standard genome sequencing and annotation.</title>
        <authorList>
            <consortium name="The Broad Institute Genomics Platform"/>
            <consortium name="The Broad Institute Genome Sequencing Center for Infectious Disease"/>
            <person name="Wu L."/>
            <person name="Ma J."/>
        </authorList>
    </citation>
    <scope>NUCLEOTIDE SEQUENCE [LARGE SCALE GENOMIC DNA]</scope>
    <source>
        <strain evidence="4">JCM 4738</strain>
    </source>
</reference>
<accession>A0ABQ3F1N0</accession>
<feature type="transmembrane region" description="Helical" evidence="2">
    <location>
        <begin position="149"/>
        <end position="167"/>
    </location>
</feature>
<sequence length="283" mass="30444">MFEQYERHDGGGWHAAHQQPLVEAGEVHIPWDPTEELAHLLQEQQAGRPRQTEAFDPYGFDGTGEAGAVVGAVTDPAQGSGERRIPAPRAGHRRTPARKSVVTLLGTGSLFTAVLVAVIAAVVSIFSGLAICEALRHSAGPRTADDVVSWWPLLIYGPWVVASLSILRAALHQRRAVHSWSIVLLFSTLATLLCVAQAPSSFAARAAATLPPVAALACLQQLVRQITLTRPPRQAVPRHRGRTFSLLRPPAVVSSPDSALPDYPVMDQRAPRAAAPPRFRYGA</sequence>
<dbReference type="RefSeq" id="WP_229873904.1">
    <property type="nucleotide sequence ID" value="NZ_BMVP01000010.1"/>
</dbReference>
<keyword evidence="4" id="KW-1185">Reference proteome</keyword>
<name>A0ABQ3F1N0_9ACTN</name>
<feature type="transmembrane region" description="Helical" evidence="2">
    <location>
        <begin position="179"/>
        <end position="198"/>
    </location>
</feature>
<evidence type="ECO:0000256" key="2">
    <source>
        <dbReference type="SAM" id="Phobius"/>
    </source>
</evidence>
<evidence type="ECO:0000313" key="3">
    <source>
        <dbReference type="EMBL" id="GHB70756.1"/>
    </source>
</evidence>
<keyword evidence="2" id="KW-0812">Transmembrane</keyword>
<gene>
    <name evidence="3" type="ORF">GCM10010347_46160</name>
</gene>
<feature type="region of interest" description="Disordered" evidence="1">
    <location>
        <begin position="252"/>
        <end position="283"/>
    </location>
</feature>
<organism evidence="3 4">
    <name type="scientific">Streptomyces cirratus</name>
    <dbReference type="NCBI Taxonomy" id="68187"/>
    <lineage>
        <taxon>Bacteria</taxon>
        <taxon>Bacillati</taxon>
        <taxon>Actinomycetota</taxon>
        <taxon>Actinomycetes</taxon>
        <taxon>Kitasatosporales</taxon>
        <taxon>Streptomycetaceae</taxon>
        <taxon>Streptomyces</taxon>
    </lineage>
</organism>
<keyword evidence="2" id="KW-1133">Transmembrane helix</keyword>
<evidence type="ECO:0008006" key="5">
    <source>
        <dbReference type="Google" id="ProtNLM"/>
    </source>
</evidence>
<dbReference type="EMBL" id="BMVP01000010">
    <property type="protein sequence ID" value="GHB70756.1"/>
    <property type="molecule type" value="Genomic_DNA"/>
</dbReference>